<name>A0ABS5JRH8_9BACT</name>
<dbReference type="GO" id="GO:0008233">
    <property type="term" value="F:peptidase activity"/>
    <property type="evidence" value="ECO:0007669"/>
    <property type="project" value="UniProtKB-KW"/>
</dbReference>
<comment type="caution">
    <text evidence="2">The sequence shown here is derived from an EMBL/GenBank/DDBJ whole genome shotgun (WGS) entry which is preliminary data.</text>
</comment>
<keyword evidence="1" id="KW-0732">Signal</keyword>
<dbReference type="Pfam" id="PF13650">
    <property type="entry name" value="Asp_protease_2"/>
    <property type="match status" value="1"/>
</dbReference>
<protein>
    <submittedName>
        <fullName evidence="2">Aspartyl protease family protein</fullName>
    </submittedName>
</protein>
<dbReference type="SUPFAM" id="SSF50156">
    <property type="entry name" value="PDZ domain-like"/>
    <property type="match status" value="1"/>
</dbReference>
<dbReference type="InterPro" id="IPR034122">
    <property type="entry name" value="Retropepsin-like_bacterial"/>
</dbReference>
<dbReference type="InterPro" id="IPR036034">
    <property type="entry name" value="PDZ_sf"/>
</dbReference>
<gene>
    <name evidence="2" type="ORF">KEM10_04370</name>
</gene>
<dbReference type="InterPro" id="IPR021109">
    <property type="entry name" value="Peptidase_aspartic_dom_sf"/>
</dbReference>
<keyword evidence="2" id="KW-0378">Hydrolase</keyword>
<keyword evidence="2" id="KW-0645">Protease</keyword>
<reference evidence="2 3" key="1">
    <citation type="journal article" date="2015" name="Int. J. Syst. Evol. Microbiol.">
        <title>Carboxylicivirga linearis sp. nov., isolated from a sea cucumber culture pond.</title>
        <authorList>
            <person name="Wang F.Q."/>
            <person name="Zhou Y.X."/>
            <person name="Lin X.Z."/>
            <person name="Chen G.J."/>
            <person name="Du Z.J."/>
        </authorList>
    </citation>
    <scope>NUCLEOTIDE SEQUENCE [LARGE SCALE GENOMIC DNA]</scope>
    <source>
        <strain evidence="2 3">FB218</strain>
    </source>
</reference>
<dbReference type="Proteomes" id="UP000708576">
    <property type="component" value="Unassembled WGS sequence"/>
</dbReference>
<feature type="signal peptide" evidence="1">
    <location>
        <begin position="1"/>
        <end position="20"/>
    </location>
</feature>
<evidence type="ECO:0000256" key="1">
    <source>
        <dbReference type="SAM" id="SignalP"/>
    </source>
</evidence>
<dbReference type="RefSeq" id="WP_212213992.1">
    <property type="nucleotide sequence ID" value="NZ_JAGUCO010000002.1"/>
</dbReference>
<accession>A0ABS5JRH8</accession>
<dbReference type="EMBL" id="JAGUCO010000002">
    <property type="protein sequence ID" value="MBS2097503.1"/>
    <property type="molecule type" value="Genomic_DNA"/>
</dbReference>
<dbReference type="Gene3D" id="2.40.70.10">
    <property type="entry name" value="Acid Proteases"/>
    <property type="match status" value="2"/>
</dbReference>
<proteinExistence type="predicted"/>
<dbReference type="CDD" id="cd05483">
    <property type="entry name" value="retropepsin_like_bacteria"/>
    <property type="match status" value="1"/>
</dbReference>
<dbReference type="GO" id="GO:0006508">
    <property type="term" value="P:proteolysis"/>
    <property type="evidence" value="ECO:0007669"/>
    <property type="project" value="UniProtKB-KW"/>
</dbReference>
<sequence>MRYFLTYILSSILFLTLCSAQKKFTFNQGSISTDQFYEVLPFEYLMDKIIIEAEVNGVRGRYIVDTGAMCIVFKDTANNHNYNVIRRINIEDANDRKKETEIVQVNKIRIGELEYYNIPALYIEPFVGLLKCFDVDGMIGSNLLRFGAFKIDVKNEKLYLADSYKDFNLQKKQGGKLYVNKVQSSPFISLKMNGKKQNGVLIDTGSGGIYSFNENVAKQMQQKGLFNQPAYESNGTNSQGAWGLDSTDIQTQLWRVNNLQVANADFTNLLLRSDHASSRIGMELLENGELVVDYPKKRFFFKPYKSVTEGLSVAGFGIDFASINDSIRVNGLWSGTIAEQQGISKGDVLVDIKGFDLRDADLCQKFFLLKDLAFNKNELDFIFRRKGSDDEYSVVLQRLK</sequence>
<keyword evidence="3" id="KW-1185">Reference proteome</keyword>
<evidence type="ECO:0000313" key="2">
    <source>
        <dbReference type="EMBL" id="MBS2097503.1"/>
    </source>
</evidence>
<organism evidence="2 3">
    <name type="scientific">Carboxylicivirga linearis</name>
    <dbReference type="NCBI Taxonomy" id="1628157"/>
    <lineage>
        <taxon>Bacteria</taxon>
        <taxon>Pseudomonadati</taxon>
        <taxon>Bacteroidota</taxon>
        <taxon>Bacteroidia</taxon>
        <taxon>Marinilabiliales</taxon>
        <taxon>Marinilabiliaceae</taxon>
        <taxon>Carboxylicivirga</taxon>
    </lineage>
</organism>
<feature type="chain" id="PRO_5046741528" evidence="1">
    <location>
        <begin position="21"/>
        <end position="400"/>
    </location>
</feature>
<evidence type="ECO:0000313" key="3">
    <source>
        <dbReference type="Proteomes" id="UP000708576"/>
    </source>
</evidence>